<comment type="caution">
    <text evidence="4">The sequence shown here is derived from an EMBL/GenBank/DDBJ whole genome shotgun (WGS) entry which is preliminary data.</text>
</comment>
<keyword evidence="5" id="KW-1185">Reference proteome</keyword>
<dbReference type="InterPro" id="IPR050680">
    <property type="entry name" value="YpeA/RimI_acetyltransf"/>
</dbReference>
<dbReference type="PROSITE" id="PS51186">
    <property type="entry name" value="GNAT"/>
    <property type="match status" value="1"/>
</dbReference>
<gene>
    <name evidence="4" type="ORF">EH32_12425</name>
</gene>
<dbReference type="InterPro" id="IPR000182">
    <property type="entry name" value="GNAT_dom"/>
</dbReference>
<feature type="domain" description="N-acetyltransferase" evidence="3">
    <location>
        <begin position="1"/>
        <end position="168"/>
    </location>
</feature>
<dbReference type="AlphaFoldDB" id="A0A074N4X6"/>
<accession>A0A074N4X6</accession>
<evidence type="ECO:0000256" key="2">
    <source>
        <dbReference type="ARBA" id="ARBA00023315"/>
    </source>
</evidence>
<evidence type="ECO:0000313" key="4">
    <source>
        <dbReference type="EMBL" id="KEO93027.1"/>
    </source>
</evidence>
<dbReference type="KEGG" id="elq:Ga0102493_112089"/>
<proteinExistence type="predicted"/>
<reference evidence="4 5" key="1">
    <citation type="submission" date="2014-04" db="EMBL/GenBank/DDBJ databases">
        <title>A comprehensive comparison of genomes of Erythrobacter spp. Strains.</title>
        <authorList>
            <person name="Zheng Q."/>
        </authorList>
    </citation>
    <scope>NUCLEOTIDE SEQUENCE [LARGE SCALE GENOMIC DNA]</scope>
    <source>
        <strain evidence="4 5">DSM 8509</strain>
    </source>
</reference>
<dbReference type="CDD" id="cd04301">
    <property type="entry name" value="NAT_SF"/>
    <property type="match status" value="1"/>
</dbReference>
<protein>
    <submittedName>
        <fullName evidence="4">Acetyltransferase</fullName>
    </submittedName>
</protein>
<evidence type="ECO:0000256" key="1">
    <source>
        <dbReference type="ARBA" id="ARBA00022679"/>
    </source>
</evidence>
<dbReference type="PATRIC" id="fig|39960.10.peg.1178"/>
<dbReference type="GO" id="GO:0016747">
    <property type="term" value="F:acyltransferase activity, transferring groups other than amino-acyl groups"/>
    <property type="evidence" value="ECO:0007669"/>
    <property type="project" value="InterPro"/>
</dbReference>
<sequence length="168" mass="18505">MSPRDQLVDQIMEVMEAAFDPAFGEAWNRRQVADALVLPSTHALVLDAGGNIIASSDRTGHGEWSAQDDAGSPAGFVLTRHAVDEEELLLIGVVPACRRRGLGQMLIDRLFDAARARGATRIFLEMRRGNPAINLYRKVGFEPIGERPNYYRLANGNRVDAITFGRSI</sequence>
<dbReference type="Gene3D" id="3.40.630.30">
    <property type="match status" value="1"/>
</dbReference>
<keyword evidence="2" id="KW-0012">Acyltransferase</keyword>
<evidence type="ECO:0000259" key="3">
    <source>
        <dbReference type="PROSITE" id="PS51186"/>
    </source>
</evidence>
<dbReference type="Pfam" id="PF00583">
    <property type="entry name" value="Acetyltransf_1"/>
    <property type="match status" value="1"/>
</dbReference>
<organism evidence="4 5">
    <name type="scientific">Erythrobacter litoralis</name>
    <dbReference type="NCBI Taxonomy" id="39960"/>
    <lineage>
        <taxon>Bacteria</taxon>
        <taxon>Pseudomonadati</taxon>
        <taxon>Pseudomonadota</taxon>
        <taxon>Alphaproteobacteria</taxon>
        <taxon>Sphingomonadales</taxon>
        <taxon>Erythrobacteraceae</taxon>
        <taxon>Erythrobacter/Porphyrobacter group</taxon>
        <taxon>Erythrobacter</taxon>
    </lineage>
</organism>
<dbReference type="RefSeq" id="WP_034903850.1">
    <property type="nucleotide sequence ID" value="NZ_CP017057.1"/>
</dbReference>
<keyword evidence="1 4" id="KW-0808">Transferase</keyword>
<dbReference type="PANTHER" id="PTHR43420">
    <property type="entry name" value="ACETYLTRANSFERASE"/>
    <property type="match status" value="1"/>
</dbReference>
<dbReference type="InterPro" id="IPR016181">
    <property type="entry name" value="Acyl_CoA_acyltransferase"/>
</dbReference>
<evidence type="ECO:0000313" key="5">
    <source>
        <dbReference type="Proteomes" id="UP000027866"/>
    </source>
</evidence>
<name>A0A074N4X6_9SPHN</name>
<dbReference type="PANTHER" id="PTHR43420:SF12">
    <property type="entry name" value="N-ACETYLTRANSFERASE DOMAIN-CONTAINING PROTEIN"/>
    <property type="match status" value="1"/>
</dbReference>
<dbReference type="EMBL" id="JMIX01000007">
    <property type="protein sequence ID" value="KEO93027.1"/>
    <property type="molecule type" value="Genomic_DNA"/>
</dbReference>
<dbReference type="Proteomes" id="UP000027866">
    <property type="component" value="Unassembled WGS sequence"/>
</dbReference>
<dbReference type="SUPFAM" id="SSF55729">
    <property type="entry name" value="Acyl-CoA N-acyltransferases (Nat)"/>
    <property type="match status" value="1"/>
</dbReference>